<dbReference type="GO" id="GO:0030145">
    <property type="term" value="F:manganese ion binding"/>
    <property type="evidence" value="ECO:0007669"/>
    <property type="project" value="UniProtKB-UniRule"/>
</dbReference>
<evidence type="ECO:0000313" key="9">
    <source>
        <dbReference type="EMBL" id="CEI82807.1"/>
    </source>
</evidence>
<dbReference type="HAMAP" id="MF_00692">
    <property type="entry name" value="SelO"/>
    <property type="match status" value="1"/>
</dbReference>
<feature type="binding site" evidence="8">
    <location>
        <position position="124"/>
    </location>
    <ligand>
        <name>ATP</name>
        <dbReference type="ChEBI" id="CHEBI:30616"/>
    </ligand>
</feature>
<feature type="binding site" evidence="8">
    <location>
        <position position="112"/>
    </location>
    <ligand>
        <name>ATP</name>
        <dbReference type="ChEBI" id="CHEBI:30616"/>
    </ligand>
</feature>
<keyword evidence="7 8" id="KW-0460">Magnesium</keyword>
<dbReference type="STRING" id="545501.BN997_02693"/>
<accession>A0A0A1MTG5</accession>
<evidence type="ECO:0000313" key="10">
    <source>
        <dbReference type="Proteomes" id="UP000040453"/>
    </source>
</evidence>
<keyword evidence="5 8" id="KW-0547">Nucleotide-binding</keyword>
<dbReference type="GO" id="GO:0005524">
    <property type="term" value="F:ATP binding"/>
    <property type="evidence" value="ECO:0007669"/>
    <property type="project" value="UniProtKB-UniRule"/>
</dbReference>
<feature type="binding site" evidence="8">
    <location>
        <position position="261"/>
    </location>
    <ligand>
        <name>Mg(2+)</name>
        <dbReference type="ChEBI" id="CHEBI:18420"/>
    </ligand>
</feature>
<proteinExistence type="inferred from homology"/>
<keyword evidence="2 8" id="KW-0808">Transferase</keyword>
<evidence type="ECO:0000256" key="4">
    <source>
        <dbReference type="ARBA" id="ARBA00022723"/>
    </source>
</evidence>
<feature type="binding site" evidence="8">
    <location>
        <position position="92"/>
    </location>
    <ligand>
        <name>ATP</name>
        <dbReference type="ChEBI" id="CHEBI:30616"/>
    </ligand>
</feature>
<evidence type="ECO:0000256" key="3">
    <source>
        <dbReference type="ARBA" id="ARBA00022695"/>
    </source>
</evidence>
<keyword evidence="8" id="KW-0464">Manganese</keyword>
<feature type="binding site" evidence="8">
    <location>
        <position position="89"/>
    </location>
    <ligand>
        <name>ATP</name>
        <dbReference type="ChEBI" id="CHEBI:30616"/>
    </ligand>
</feature>
<feature type="binding site" evidence="8">
    <location>
        <position position="252"/>
    </location>
    <ligand>
        <name>Mg(2+)</name>
        <dbReference type="ChEBI" id="CHEBI:18420"/>
    </ligand>
</feature>
<comment type="catalytic activity">
    <reaction evidence="8">
        <text>L-histidyl-[protein] + UTP = N(tele)-(5'-uridylyl)-L-histidyl-[protein] + diphosphate</text>
        <dbReference type="Rhea" id="RHEA:83891"/>
        <dbReference type="Rhea" id="RHEA-COMP:9745"/>
        <dbReference type="Rhea" id="RHEA-COMP:20239"/>
        <dbReference type="ChEBI" id="CHEBI:29979"/>
        <dbReference type="ChEBI" id="CHEBI:33019"/>
        <dbReference type="ChEBI" id="CHEBI:46398"/>
        <dbReference type="ChEBI" id="CHEBI:233474"/>
    </reaction>
</comment>
<dbReference type="OrthoDB" id="9773505at2"/>
<feature type="binding site" evidence="8">
    <location>
        <position position="261"/>
    </location>
    <ligand>
        <name>ATP</name>
        <dbReference type="ChEBI" id="CHEBI:30616"/>
    </ligand>
</feature>
<dbReference type="EMBL" id="CDGG01000001">
    <property type="protein sequence ID" value="CEI82807.1"/>
    <property type="molecule type" value="Genomic_DNA"/>
</dbReference>
<evidence type="ECO:0000256" key="1">
    <source>
        <dbReference type="ARBA" id="ARBA00009747"/>
    </source>
</evidence>
<evidence type="ECO:0000256" key="5">
    <source>
        <dbReference type="ARBA" id="ARBA00022741"/>
    </source>
</evidence>
<evidence type="ECO:0000256" key="6">
    <source>
        <dbReference type="ARBA" id="ARBA00022840"/>
    </source>
</evidence>
<keyword evidence="6 8" id="KW-0067">ATP-binding</keyword>
<dbReference type="Pfam" id="PF02696">
    <property type="entry name" value="SelO"/>
    <property type="match status" value="1"/>
</dbReference>
<comment type="catalytic activity">
    <reaction evidence="8">
        <text>L-tyrosyl-[protein] + ATP = O-(5'-adenylyl)-L-tyrosyl-[protein] + diphosphate</text>
        <dbReference type="Rhea" id="RHEA:54288"/>
        <dbReference type="Rhea" id="RHEA-COMP:10136"/>
        <dbReference type="Rhea" id="RHEA-COMP:13846"/>
        <dbReference type="ChEBI" id="CHEBI:30616"/>
        <dbReference type="ChEBI" id="CHEBI:33019"/>
        <dbReference type="ChEBI" id="CHEBI:46858"/>
        <dbReference type="ChEBI" id="CHEBI:83624"/>
        <dbReference type="EC" id="2.7.7.108"/>
    </reaction>
</comment>
<evidence type="ECO:0000256" key="2">
    <source>
        <dbReference type="ARBA" id="ARBA00022679"/>
    </source>
</evidence>
<dbReference type="EC" id="2.7.7.-" evidence="8"/>
<keyword evidence="4 8" id="KW-0479">Metal-binding</keyword>
<organism evidence="9 10">
    <name type="scientific">Oceanobacillus oncorhynchi</name>
    <dbReference type="NCBI Taxonomy" id="545501"/>
    <lineage>
        <taxon>Bacteria</taxon>
        <taxon>Bacillati</taxon>
        <taxon>Bacillota</taxon>
        <taxon>Bacilli</taxon>
        <taxon>Bacillales</taxon>
        <taxon>Bacillaceae</taxon>
        <taxon>Oceanobacillus</taxon>
    </lineage>
</organism>
<feature type="binding site" evidence="8">
    <location>
        <position position="125"/>
    </location>
    <ligand>
        <name>ATP</name>
        <dbReference type="ChEBI" id="CHEBI:30616"/>
    </ligand>
</feature>
<keyword evidence="3 8" id="KW-0548">Nucleotidyltransferase</keyword>
<comment type="catalytic activity">
    <reaction evidence="8">
        <text>L-seryl-[protein] + UTP = O-(5'-uridylyl)-L-seryl-[protein] + diphosphate</text>
        <dbReference type="Rhea" id="RHEA:64604"/>
        <dbReference type="Rhea" id="RHEA-COMP:9863"/>
        <dbReference type="Rhea" id="RHEA-COMP:16635"/>
        <dbReference type="ChEBI" id="CHEBI:29999"/>
        <dbReference type="ChEBI" id="CHEBI:33019"/>
        <dbReference type="ChEBI" id="CHEBI:46398"/>
        <dbReference type="ChEBI" id="CHEBI:156051"/>
    </reaction>
</comment>
<evidence type="ECO:0000256" key="8">
    <source>
        <dbReference type="HAMAP-Rule" id="MF_00692"/>
    </source>
</evidence>
<feature type="binding site" evidence="8">
    <location>
        <position position="182"/>
    </location>
    <ligand>
        <name>ATP</name>
        <dbReference type="ChEBI" id="CHEBI:30616"/>
    </ligand>
</feature>
<protein>
    <recommendedName>
        <fullName evidence="8">Protein nucleotidyltransferase YdiU</fullName>
        <ecNumber evidence="8">2.7.7.-</ecNumber>
    </recommendedName>
    <alternativeName>
        <fullName evidence="8">Protein adenylyltransferase YdiU</fullName>
        <ecNumber evidence="8">2.7.7.108</ecNumber>
    </alternativeName>
    <alternativeName>
        <fullName evidence="8">Protein uridylyltransferase YdiU</fullName>
        <ecNumber evidence="8">2.7.7.-</ecNumber>
    </alternativeName>
</protein>
<dbReference type="PANTHER" id="PTHR32057:SF14">
    <property type="entry name" value="PROTEIN ADENYLYLTRANSFERASE SELO, MITOCHONDRIAL"/>
    <property type="match status" value="1"/>
</dbReference>
<comment type="catalytic activity">
    <reaction evidence="8">
        <text>L-seryl-[protein] + ATP = 3-O-(5'-adenylyl)-L-seryl-[protein] + diphosphate</text>
        <dbReference type="Rhea" id="RHEA:58120"/>
        <dbReference type="Rhea" id="RHEA-COMP:9863"/>
        <dbReference type="Rhea" id="RHEA-COMP:15073"/>
        <dbReference type="ChEBI" id="CHEBI:29999"/>
        <dbReference type="ChEBI" id="CHEBI:30616"/>
        <dbReference type="ChEBI" id="CHEBI:33019"/>
        <dbReference type="ChEBI" id="CHEBI:142516"/>
        <dbReference type="EC" id="2.7.7.108"/>
    </reaction>
</comment>
<feature type="binding site" evidence="8">
    <location>
        <position position="91"/>
    </location>
    <ligand>
        <name>ATP</name>
        <dbReference type="ChEBI" id="CHEBI:30616"/>
    </ligand>
</feature>
<sequence>MTDKQNQGWSLENTYQQLPKLFFTNVKPAKADAPVLAVYNEKLAAELGLDSSALKHEAEIFAGNKLPEGSNPIAQAYAGHQFGSFTMLGDGRAVLFGEQVTPKGERYDIQLKGSGRTPYSRGGDGRAVLGPMLREYLISEAMHGLGIPTSRSLAVATTGGTVFREAPLPGAVLTRVAESHIRVGTFQYARQWGNKKDLQALADYSMKRHYPEIAEDENRYLTFLYKVADKQAELIADWQLKGFIHGVMNTDNVAISGETIDYGPCAFMDQYDRKTVFSSIDQQGRYAYGNQPGIGAWNMARFAESLLVLMDEDEEEAIPKAKEAVETYVQSVEAYWLDGMRKKLGIIGQSDDDKTLIRSLLDLMEKYHADFTNTFRALTLQQLDADSVLFQSTAFKEWHQAWQDKLESQTASLEEAYQLMKRHNPSIIPRNYLVEEVLAAAVTEGDYEPFHALLTALEDPYAYTEEQEKYAVDPPEQDFQTFCGT</sequence>
<dbReference type="InterPro" id="IPR003846">
    <property type="entry name" value="SelO"/>
</dbReference>
<feature type="binding site" evidence="8">
    <location>
        <position position="175"/>
    </location>
    <ligand>
        <name>ATP</name>
        <dbReference type="ChEBI" id="CHEBI:30616"/>
    </ligand>
</feature>
<comment type="similarity">
    <text evidence="1 8">Belongs to the SELO family.</text>
</comment>
<dbReference type="GO" id="GO:0070733">
    <property type="term" value="F:AMPylase activity"/>
    <property type="evidence" value="ECO:0007669"/>
    <property type="project" value="UniProtKB-EC"/>
</dbReference>
<dbReference type="EC" id="2.7.7.108" evidence="8"/>
<keyword evidence="10" id="KW-1185">Reference proteome</keyword>
<gene>
    <name evidence="8" type="primary">ydiU</name>
    <name evidence="8" type="synonym">selO</name>
    <name evidence="9" type="ORF">BN997_02693</name>
</gene>
<comment type="catalytic activity">
    <reaction evidence="8">
        <text>L-tyrosyl-[protein] + UTP = O-(5'-uridylyl)-L-tyrosyl-[protein] + diphosphate</text>
        <dbReference type="Rhea" id="RHEA:83887"/>
        <dbReference type="Rhea" id="RHEA-COMP:10136"/>
        <dbReference type="Rhea" id="RHEA-COMP:20238"/>
        <dbReference type="ChEBI" id="CHEBI:33019"/>
        <dbReference type="ChEBI" id="CHEBI:46398"/>
        <dbReference type="ChEBI" id="CHEBI:46858"/>
        <dbReference type="ChEBI" id="CHEBI:90602"/>
    </reaction>
</comment>
<dbReference type="AlphaFoldDB" id="A0A0A1MTG5"/>
<dbReference type="RefSeq" id="WP_042532820.1">
    <property type="nucleotide sequence ID" value="NZ_CDGG01000001.1"/>
</dbReference>
<comment type="catalytic activity">
    <reaction evidence="8">
        <text>L-threonyl-[protein] + ATP = 3-O-(5'-adenylyl)-L-threonyl-[protein] + diphosphate</text>
        <dbReference type="Rhea" id="RHEA:54292"/>
        <dbReference type="Rhea" id="RHEA-COMP:11060"/>
        <dbReference type="Rhea" id="RHEA-COMP:13847"/>
        <dbReference type="ChEBI" id="CHEBI:30013"/>
        <dbReference type="ChEBI" id="CHEBI:30616"/>
        <dbReference type="ChEBI" id="CHEBI:33019"/>
        <dbReference type="ChEBI" id="CHEBI:138113"/>
        <dbReference type="EC" id="2.7.7.108"/>
    </reaction>
</comment>
<comment type="cofactor">
    <cofactor evidence="8">
        <name>Mg(2+)</name>
        <dbReference type="ChEBI" id="CHEBI:18420"/>
    </cofactor>
    <cofactor evidence="8">
        <name>Mn(2+)</name>
        <dbReference type="ChEBI" id="CHEBI:29035"/>
    </cofactor>
</comment>
<name>A0A0A1MTG5_9BACI</name>
<dbReference type="GO" id="GO:0000287">
    <property type="term" value="F:magnesium ion binding"/>
    <property type="evidence" value="ECO:0007669"/>
    <property type="project" value="UniProtKB-UniRule"/>
</dbReference>
<dbReference type="Proteomes" id="UP000040453">
    <property type="component" value="Unassembled WGS sequence"/>
</dbReference>
<evidence type="ECO:0000256" key="7">
    <source>
        <dbReference type="ARBA" id="ARBA00022842"/>
    </source>
</evidence>
<feature type="active site" description="Proton acceptor" evidence="8">
    <location>
        <position position="251"/>
    </location>
</feature>
<dbReference type="NCBIfam" id="NF000658">
    <property type="entry name" value="PRK00029.1"/>
    <property type="match status" value="1"/>
</dbReference>
<dbReference type="PANTHER" id="PTHR32057">
    <property type="entry name" value="PROTEIN ADENYLYLTRANSFERASE SELO, MITOCHONDRIAL"/>
    <property type="match status" value="1"/>
</dbReference>
<reference evidence="9 10" key="1">
    <citation type="submission" date="2014-11" db="EMBL/GenBank/DDBJ databases">
        <authorList>
            <person name="Urmite Genomes Urmite Genomes"/>
        </authorList>
    </citation>
    <scope>NUCLEOTIDE SEQUENCE [LARGE SCALE GENOMIC DNA]</scope>
    <source>
        <strain evidence="9 10">Oc5</strain>
    </source>
</reference>
<comment type="function">
    <text evidence="8">Nucleotidyltransferase involved in the post-translational modification of proteins. It can catalyze the addition of adenosine monophosphate (AMP) or uridine monophosphate (UMP) to a protein, resulting in modifications known as AMPylation and UMPylation.</text>
</comment>